<evidence type="ECO:0000256" key="1">
    <source>
        <dbReference type="SAM" id="SignalP"/>
    </source>
</evidence>
<feature type="signal peptide" evidence="1">
    <location>
        <begin position="1"/>
        <end position="23"/>
    </location>
</feature>
<organism evidence="2 3">
    <name type="scientific">Phialemonium atrogriseum</name>
    <dbReference type="NCBI Taxonomy" id="1093897"/>
    <lineage>
        <taxon>Eukaryota</taxon>
        <taxon>Fungi</taxon>
        <taxon>Dikarya</taxon>
        <taxon>Ascomycota</taxon>
        <taxon>Pezizomycotina</taxon>
        <taxon>Sordariomycetes</taxon>
        <taxon>Sordariomycetidae</taxon>
        <taxon>Cephalothecales</taxon>
        <taxon>Cephalothecaceae</taxon>
        <taxon>Phialemonium</taxon>
    </lineage>
</organism>
<gene>
    <name evidence="2" type="ORF">QBC33DRAFT_620719</name>
</gene>
<evidence type="ECO:0008006" key="4">
    <source>
        <dbReference type="Google" id="ProtNLM"/>
    </source>
</evidence>
<dbReference type="Gene3D" id="2.60.120.260">
    <property type="entry name" value="Galactose-binding domain-like"/>
    <property type="match status" value="1"/>
</dbReference>
<keyword evidence="1" id="KW-0732">Signal</keyword>
<evidence type="ECO:0000313" key="3">
    <source>
        <dbReference type="Proteomes" id="UP001244011"/>
    </source>
</evidence>
<dbReference type="GeneID" id="85315958"/>
<protein>
    <recommendedName>
        <fullName evidence="4">CBM-cenC domain-containing protein</fullName>
    </recommendedName>
</protein>
<sequence>MHLIFSFLLAGAISITQWNTVETCTETPTTTTVTVPETVTIPGEGEITTVTVPTTVTLPGEDEIITVTVPTTVVSVTTTTTSTTETTTVAGGAACPTASQILLNPSFETDDAWIRQSNPSIPSGFVRRTVGSEAADGSAIMQTAIDRVVNAHEGNQLLQAVRVCPGEKYQFSMILRTISASAPDRPTLVSVLADGAVFLQSGALTVENGWVPFTGTFTAKADTVLIQIRFWNSSPETSPNAIWSYLWIDAVTATRIA</sequence>
<reference evidence="2" key="1">
    <citation type="submission" date="2023-06" db="EMBL/GenBank/DDBJ databases">
        <title>Genome-scale phylogeny and comparative genomics of the fungal order Sordariales.</title>
        <authorList>
            <consortium name="Lawrence Berkeley National Laboratory"/>
            <person name="Hensen N."/>
            <person name="Bonometti L."/>
            <person name="Westerberg I."/>
            <person name="Brannstrom I.O."/>
            <person name="Guillou S."/>
            <person name="Cros-Aarteil S."/>
            <person name="Calhoun S."/>
            <person name="Haridas S."/>
            <person name="Kuo A."/>
            <person name="Mondo S."/>
            <person name="Pangilinan J."/>
            <person name="Riley R."/>
            <person name="Labutti K."/>
            <person name="Andreopoulos B."/>
            <person name="Lipzen A."/>
            <person name="Chen C."/>
            <person name="Yanf M."/>
            <person name="Daum C."/>
            <person name="Ng V."/>
            <person name="Clum A."/>
            <person name="Steindorff A."/>
            <person name="Ohm R."/>
            <person name="Martin F."/>
            <person name="Silar P."/>
            <person name="Natvig D."/>
            <person name="Lalanne C."/>
            <person name="Gautier V."/>
            <person name="Ament-Velasquez S.L."/>
            <person name="Kruys A."/>
            <person name="Hutchinson M.I."/>
            <person name="Powell A.J."/>
            <person name="Barry K."/>
            <person name="Miller A.N."/>
            <person name="Grigoriev I.V."/>
            <person name="Debuchy R."/>
            <person name="Gladieux P."/>
            <person name="Thoren M.H."/>
            <person name="Johannesson H."/>
        </authorList>
    </citation>
    <scope>NUCLEOTIDE SEQUENCE</scope>
    <source>
        <strain evidence="2">8032-3</strain>
    </source>
</reference>
<feature type="chain" id="PRO_5042478135" description="CBM-cenC domain-containing protein" evidence="1">
    <location>
        <begin position="24"/>
        <end position="257"/>
    </location>
</feature>
<comment type="caution">
    <text evidence="2">The sequence shown here is derived from an EMBL/GenBank/DDBJ whole genome shotgun (WGS) entry which is preliminary data.</text>
</comment>
<dbReference type="EMBL" id="MU839012">
    <property type="protein sequence ID" value="KAK1766318.1"/>
    <property type="molecule type" value="Genomic_DNA"/>
</dbReference>
<dbReference type="Proteomes" id="UP001244011">
    <property type="component" value="Unassembled WGS sequence"/>
</dbReference>
<evidence type="ECO:0000313" key="2">
    <source>
        <dbReference type="EMBL" id="KAK1766318.1"/>
    </source>
</evidence>
<dbReference type="AlphaFoldDB" id="A0AAJ0FKE2"/>
<proteinExistence type="predicted"/>
<name>A0AAJ0FKE2_9PEZI</name>
<accession>A0AAJ0FKE2</accession>
<dbReference type="RefSeq" id="XP_060282531.1">
    <property type="nucleotide sequence ID" value="XM_060432771.1"/>
</dbReference>
<keyword evidence="3" id="KW-1185">Reference proteome</keyword>